<dbReference type="InterPro" id="IPR036396">
    <property type="entry name" value="Cyt_P450_sf"/>
</dbReference>
<dbReference type="GO" id="GO:0005506">
    <property type="term" value="F:iron ion binding"/>
    <property type="evidence" value="ECO:0007669"/>
    <property type="project" value="InterPro"/>
</dbReference>
<evidence type="ECO:0000256" key="8">
    <source>
        <dbReference type="ARBA" id="ARBA00022824"/>
    </source>
</evidence>
<evidence type="ECO:0000256" key="3">
    <source>
        <dbReference type="ARBA" id="ARBA00004174"/>
    </source>
</evidence>
<keyword evidence="12 15" id="KW-0503">Monooxygenase</keyword>
<dbReference type="GO" id="GO:0016712">
    <property type="term" value="F:oxidoreductase activity, acting on paired donors, with incorporation or reduction of molecular oxygen, reduced flavin or flavoprotein as one donor, and incorporation of one atom of oxygen"/>
    <property type="evidence" value="ECO:0007669"/>
    <property type="project" value="TreeGrafter"/>
</dbReference>
<evidence type="ECO:0000256" key="13">
    <source>
        <dbReference type="ARBA" id="ARBA00023136"/>
    </source>
</evidence>
<dbReference type="GO" id="GO:0008395">
    <property type="term" value="F:steroid hydroxylase activity"/>
    <property type="evidence" value="ECO:0007669"/>
    <property type="project" value="TreeGrafter"/>
</dbReference>
<comment type="similarity">
    <text evidence="5 15">Belongs to the cytochrome P450 family.</text>
</comment>
<dbReference type="Pfam" id="PF00067">
    <property type="entry name" value="p450"/>
    <property type="match status" value="1"/>
</dbReference>
<evidence type="ECO:0000256" key="2">
    <source>
        <dbReference type="ARBA" id="ARBA00003690"/>
    </source>
</evidence>
<keyword evidence="11 14" id="KW-0408">Iron</keyword>
<proteinExistence type="inferred from homology"/>
<evidence type="ECO:0000313" key="18">
    <source>
        <dbReference type="Proteomes" id="UP000030742"/>
    </source>
</evidence>
<keyword evidence="13" id="KW-0472">Membrane</keyword>
<dbReference type="PROSITE" id="PS00086">
    <property type="entry name" value="CYTOCHROME_P450"/>
    <property type="match status" value="1"/>
</dbReference>
<comment type="cofactor">
    <cofactor evidence="1 14">
        <name>heme</name>
        <dbReference type="ChEBI" id="CHEBI:30413"/>
    </cofactor>
</comment>
<dbReference type="GO" id="GO:0006805">
    <property type="term" value="P:xenobiotic metabolic process"/>
    <property type="evidence" value="ECO:0007669"/>
    <property type="project" value="TreeGrafter"/>
</dbReference>
<evidence type="ECO:0008006" key="19">
    <source>
        <dbReference type="Google" id="ProtNLM"/>
    </source>
</evidence>
<evidence type="ECO:0000256" key="10">
    <source>
        <dbReference type="ARBA" id="ARBA00023002"/>
    </source>
</evidence>
<keyword evidence="8" id="KW-0256">Endoplasmic reticulum</keyword>
<evidence type="ECO:0000256" key="11">
    <source>
        <dbReference type="ARBA" id="ARBA00023004"/>
    </source>
</evidence>
<dbReference type="GO" id="GO:0006082">
    <property type="term" value="P:organic acid metabolic process"/>
    <property type="evidence" value="ECO:0007669"/>
    <property type="project" value="TreeGrafter"/>
</dbReference>
<name>U4UI40_DENPD</name>
<reference evidence="17 18" key="1">
    <citation type="journal article" date="2013" name="Genome Biol.">
        <title>Draft genome of the mountain pine beetle, Dendroctonus ponderosae Hopkins, a major forest pest.</title>
        <authorList>
            <person name="Keeling C.I."/>
            <person name="Yuen M.M."/>
            <person name="Liao N.Y."/>
            <person name="Docking T.R."/>
            <person name="Chan S.K."/>
            <person name="Taylor G.A."/>
            <person name="Palmquist D.L."/>
            <person name="Jackman S.D."/>
            <person name="Nguyen A."/>
            <person name="Li M."/>
            <person name="Henderson H."/>
            <person name="Janes J.K."/>
            <person name="Zhao Y."/>
            <person name="Pandoh P."/>
            <person name="Moore R."/>
            <person name="Sperling F.A."/>
            <person name="Huber D.P."/>
            <person name="Birol I."/>
            <person name="Jones S.J."/>
            <person name="Bohlmann J."/>
        </authorList>
    </citation>
    <scope>NUCLEOTIDE SEQUENCE</scope>
</reference>
<protein>
    <recommendedName>
        <fullName evidence="19">Cytochrome P450</fullName>
    </recommendedName>
</protein>
<dbReference type="EMBL" id="KB632366">
    <property type="protein sequence ID" value="ERL93649.1"/>
    <property type="molecule type" value="Genomic_DNA"/>
</dbReference>
<dbReference type="InterPro" id="IPR001128">
    <property type="entry name" value="Cyt_P450"/>
</dbReference>
<organism evidence="17 18">
    <name type="scientific">Dendroctonus ponderosae</name>
    <name type="common">Mountain pine beetle</name>
    <dbReference type="NCBI Taxonomy" id="77166"/>
    <lineage>
        <taxon>Eukaryota</taxon>
        <taxon>Metazoa</taxon>
        <taxon>Ecdysozoa</taxon>
        <taxon>Arthropoda</taxon>
        <taxon>Hexapoda</taxon>
        <taxon>Insecta</taxon>
        <taxon>Pterygota</taxon>
        <taxon>Neoptera</taxon>
        <taxon>Endopterygota</taxon>
        <taxon>Coleoptera</taxon>
        <taxon>Polyphaga</taxon>
        <taxon>Cucujiformia</taxon>
        <taxon>Curculionidae</taxon>
        <taxon>Scolytinae</taxon>
        <taxon>Dendroctonus</taxon>
    </lineage>
</organism>
<dbReference type="STRING" id="77166.U4UI40"/>
<evidence type="ECO:0000256" key="14">
    <source>
        <dbReference type="PIRSR" id="PIRSR602401-1"/>
    </source>
</evidence>
<dbReference type="Gene3D" id="1.10.630.10">
    <property type="entry name" value="Cytochrome P450"/>
    <property type="match status" value="1"/>
</dbReference>
<dbReference type="OrthoDB" id="1055148at2759"/>
<dbReference type="InterPro" id="IPR017972">
    <property type="entry name" value="Cyt_P450_CS"/>
</dbReference>
<evidence type="ECO:0000256" key="16">
    <source>
        <dbReference type="SAM" id="SignalP"/>
    </source>
</evidence>
<evidence type="ECO:0000256" key="6">
    <source>
        <dbReference type="ARBA" id="ARBA00022617"/>
    </source>
</evidence>
<gene>
    <name evidence="17" type="ORF">D910_10937</name>
</gene>
<dbReference type="InterPro" id="IPR002401">
    <property type="entry name" value="Cyt_P450_E_grp-I"/>
</dbReference>
<dbReference type="PANTHER" id="PTHR24300:SF376">
    <property type="entry name" value="CYTOCHROME P450 15A1"/>
    <property type="match status" value="1"/>
</dbReference>
<dbReference type="SUPFAM" id="SSF48264">
    <property type="entry name" value="Cytochrome P450"/>
    <property type="match status" value="1"/>
</dbReference>
<sequence>MIWIAVSLVATILSLWAFLDTRKPKKFPPGPAWYPVVGSAHQLLRARTQLGSLYEATAALSKRYGPVMGFKAGVRTIKVQVFLKSCFQVGKDPIVVVYGPQETKEMELSEDLIGRPIDPYFKLRTWNKRRGVLLTDNKFWQEQKRFLLRHLKEFGFGTKNMSVLIEQEVGHLLEFIEKSIDENQGSVVFKMESMFSMSVLNTVWCMLAGVRYSQEDQKMKSLQSIMFRMFKTIHMVGAAFSHFPILKYLAPQLSGYKCYMETHQQIWDFLRDELDAHKKTHVPHHPRDLMDVYLDVLRSPDHSESFSEEQLLAISMDMFMAGSETTSNTISFTFLYLMLNERVQKMAQKEIDAVLAGRPPSLQDRTNMPYMEAIVLEGLRMFGGRAFTVPHRALRDTNLGGYIIPKDVLVVANLHGSMMGPDSGFENPDEFIPERYLKNGKVVQVENHLPFGLGKRRCMGESMARANIFLFTAGLLQRYDVGLVPDSPPDMKTVEGVTPSVHYKSRITRRSAPQ</sequence>
<dbReference type="InterPro" id="IPR050182">
    <property type="entry name" value="Cytochrome_P450_fam2"/>
</dbReference>
<evidence type="ECO:0000256" key="4">
    <source>
        <dbReference type="ARBA" id="ARBA00004406"/>
    </source>
</evidence>
<feature type="binding site" description="axial binding residue" evidence="14">
    <location>
        <position position="458"/>
    </location>
    <ligand>
        <name>heme</name>
        <dbReference type="ChEBI" id="CHEBI:30413"/>
    </ligand>
    <ligandPart>
        <name>Fe</name>
        <dbReference type="ChEBI" id="CHEBI:18248"/>
    </ligandPart>
</feature>
<keyword evidence="6 14" id="KW-0349">Heme</keyword>
<evidence type="ECO:0000256" key="15">
    <source>
        <dbReference type="RuleBase" id="RU000461"/>
    </source>
</evidence>
<dbReference type="PANTHER" id="PTHR24300">
    <property type="entry name" value="CYTOCHROME P450 508A4-RELATED"/>
    <property type="match status" value="1"/>
</dbReference>
<evidence type="ECO:0000256" key="5">
    <source>
        <dbReference type="ARBA" id="ARBA00010617"/>
    </source>
</evidence>
<keyword evidence="9" id="KW-0492">Microsome</keyword>
<dbReference type="AlphaFoldDB" id="U4UI40"/>
<feature type="chain" id="PRO_5004656179" description="Cytochrome P450" evidence="16">
    <location>
        <begin position="18"/>
        <end position="514"/>
    </location>
</feature>
<dbReference type="PRINTS" id="PR00385">
    <property type="entry name" value="P450"/>
</dbReference>
<dbReference type="GO" id="GO:0020037">
    <property type="term" value="F:heme binding"/>
    <property type="evidence" value="ECO:0007669"/>
    <property type="project" value="InterPro"/>
</dbReference>
<keyword evidence="16" id="KW-0732">Signal</keyword>
<comment type="function">
    <text evidence="2">May be involved in the metabolism of insect hormones and in the breakdown of synthetic insecticides.</text>
</comment>
<evidence type="ECO:0000256" key="1">
    <source>
        <dbReference type="ARBA" id="ARBA00001971"/>
    </source>
</evidence>
<dbReference type="FunFam" id="1.10.630.10:FF:000238">
    <property type="entry name" value="Cytochrome P450 2A6"/>
    <property type="match status" value="1"/>
</dbReference>
<keyword evidence="10 15" id="KW-0560">Oxidoreductase</keyword>
<evidence type="ECO:0000256" key="7">
    <source>
        <dbReference type="ARBA" id="ARBA00022723"/>
    </source>
</evidence>
<dbReference type="Proteomes" id="UP000030742">
    <property type="component" value="Unassembled WGS sequence"/>
</dbReference>
<accession>U4UI40</accession>
<evidence type="ECO:0000313" key="17">
    <source>
        <dbReference type="EMBL" id="ERL93649.1"/>
    </source>
</evidence>
<evidence type="ECO:0000256" key="12">
    <source>
        <dbReference type="ARBA" id="ARBA00023033"/>
    </source>
</evidence>
<comment type="subcellular location">
    <subcellularLocation>
        <location evidence="4">Endoplasmic reticulum membrane</location>
        <topology evidence="4">Peripheral membrane protein</topology>
    </subcellularLocation>
    <subcellularLocation>
        <location evidence="3">Microsome membrane</location>
        <topology evidence="3">Peripheral membrane protein</topology>
    </subcellularLocation>
</comment>
<evidence type="ECO:0000256" key="9">
    <source>
        <dbReference type="ARBA" id="ARBA00022848"/>
    </source>
</evidence>
<feature type="signal peptide" evidence="16">
    <location>
        <begin position="1"/>
        <end position="17"/>
    </location>
</feature>
<dbReference type="PRINTS" id="PR00463">
    <property type="entry name" value="EP450I"/>
</dbReference>
<dbReference type="GO" id="GO:0005789">
    <property type="term" value="C:endoplasmic reticulum membrane"/>
    <property type="evidence" value="ECO:0007669"/>
    <property type="project" value="UniProtKB-SubCell"/>
</dbReference>
<keyword evidence="7 14" id="KW-0479">Metal-binding</keyword>